<dbReference type="RefSeq" id="WP_126990149.1">
    <property type="nucleotide sequence ID" value="NZ_JTFC01000026.1"/>
</dbReference>
<sequence length="137" mass="14853">MATIQDVIDGKIDIPESERLLGVKVIGGDMATNEVVCEWTIEEQHLNRAGIALGGFTAAVADVAIGYAGALVMEEGYTFTSVNLVTTFHRPIHLGTAIFTARLKRRGRTMLYGEVEITQEGKLVGDVVTSLMTFPVR</sequence>
<dbReference type="InterPro" id="IPR029069">
    <property type="entry name" value="HotDog_dom_sf"/>
</dbReference>
<evidence type="ECO:0000256" key="1">
    <source>
        <dbReference type="ARBA" id="ARBA00008324"/>
    </source>
</evidence>
<dbReference type="Gene3D" id="3.10.129.10">
    <property type="entry name" value="Hotdog Thioesterase"/>
    <property type="match status" value="1"/>
</dbReference>
<keyword evidence="2" id="KW-0378">Hydrolase</keyword>
<evidence type="ECO:0000313" key="4">
    <source>
        <dbReference type="EMBL" id="RUS57250.1"/>
    </source>
</evidence>
<dbReference type="PANTHER" id="PTHR21660:SF1">
    <property type="entry name" value="ACYL-COENZYME A THIOESTERASE 13"/>
    <property type="match status" value="1"/>
</dbReference>
<keyword evidence="5" id="KW-1185">Reference proteome</keyword>
<dbReference type="Pfam" id="PF03061">
    <property type="entry name" value="4HBT"/>
    <property type="match status" value="1"/>
</dbReference>
<dbReference type="EMBL" id="JTFC01000026">
    <property type="protein sequence ID" value="RUS57250.1"/>
    <property type="molecule type" value="Genomic_DNA"/>
</dbReference>
<evidence type="ECO:0000256" key="2">
    <source>
        <dbReference type="ARBA" id="ARBA00022801"/>
    </source>
</evidence>
<name>A0A433RVE9_9BACL</name>
<dbReference type="OrthoDB" id="2735402at2"/>
<dbReference type="AlphaFoldDB" id="A0A433RVE9"/>
<dbReference type="InterPro" id="IPR039298">
    <property type="entry name" value="ACOT13"/>
</dbReference>
<evidence type="ECO:0000259" key="3">
    <source>
        <dbReference type="Pfam" id="PF03061"/>
    </source>
</evidence>
<evidence type="ECO:0000313" key="5">
    <source>
        <dbReference type="Proteomes" id="UP000288623"/>
    </source>
</evidence>
<organism evidence="4 5">
    <name type="scientific">Candidatus Kurthia intestinigallinarum</name>
    <dbReference type="NCBI Taxonomy" id="1562256"/>
    <lineage>
        <taxon>Bacteria</taxon>
        <taxon>Bacillati</taxon>
        <taxon>Bacillota</taxon>
        <taxon>Bacilli</taxon>
        <taxon>Bacillales</taxon>
        <taxon>Caryophanaceae</taxon>
        <taxon>Kurthia</taxon>
    </lineage>
</organism>
<accession>A0A433RVE9</accession>
<protein>
    <recommendedName>
        <fullName evidence="3">Thioesterase domain-containing protein</fullName>
    </recommendedName>
</protein>
<feature type="domain" description="Thioesterase" evidence="3">
    <location>
        <begin position="50"/>
        <end position="122"/>
    </location>
</feature>
<dbReference type="InterPro" id="IPR006683">
    <property type="entry name" value="Thioestr_dom"/>
</dbReference>
<gene>
    <name evidence="4" type="ORF">QI30_06620</name>
</gene>
<comment type="caution">
    <text evidence="4">The sequence shown here is derived from an EMBL/GenBank/DDBJ whole genome shotgun (WGS) entry which is preliminary data.</text>
</comment>
<proteinExistence type="inferred from homology"/>
<comment type="similarity">
    <text evidence="1">Belongs to the thioesterase PaaI family.</text>
</comment>
<dbReference type="GO" id="GO:0047617">
    <property type="term" value="F:fatty acyl-CoA hydrolase activity"/>
    <property type="evidence" value="ECO:0007669"/>
    <property type="project" value="InterPro"/>
</dbReference>
<dbReference type="PANTHER" id="PTHR21660">
    <property type="entry name" value="THIOESTERASE SUPERFAMILY MEMBER-RELATED"/>
    <property type="match status" value="1"/>
</dbReference>
<dbReference type="CDD" id="cd03443">
    <property type="entry name" value="PaaI_thioesterase"/>
    <property type="match status" value="1"/>
</dbReference>
<dbReference type="Proteomes" id="UP000288623">
    <property type="component" value="Unassembled WGS sequence"/>
</dbReference>
<reference evidence="4 5" key="1">
    <citation type="submission" date="2014-11" db="EMBL/GenBank/DDBJ databases">
        <title>Genome sequence and analysis of novel Kurthia sp.</title>
        <authorList>
            <person name="Lawson J.N."/>
            <person name="Gonzalez J.E."/>
            <person name="Rinauldi L."/>
            <person name="Xuan Z."/>
            <person name="Firman A."/>
            <person name="Shaddox L."/>
            <person name="Trudeau A."/>
            <person name="Shah S."/>
            <person name="Reiman D."/>
        </authorList>
    </citation>
    <scope>NUCLEOTIDE SEQUENCE [LARGE SCALE GENOMIC DNA]</scope>
    <source>
        <strain evidence="4 5">3B1D</strain>
    </source>
</reference>
<dbReference type="SUPFAM" id="SSF54637">
    <property type="entry name" value="Thioesterase/thiol ester dehydrase-isomerase"/>
    <property type="match status" value="1"/>
</dbReference>